<protein>
    <submittedName>
        <fullName evidence="3">Uncharacterized protein</fullName>
    </submittedName>
</protein>
<feature type="compositionally biased region" description="Polar residues" evidence="2">
    <location>
        <begin position="512"/>
        <end position="521"/>
    </location>
</feature>
<dbReference type="Proteomes" id="UP000245783">
    <property type="component" value="Unassembled WGS sequence"/>
</dbReference>
<dbReference type="PANTHER" id="PTHR38120:SF1">
    <property type="entry name" value="M PROTEIN, SEROTYPE 2.1"/>
    <property type="match status" value="1"/>
</dbReference>
<keyword evidence="4" id="KW-1185">Reference proteome</keyword>
<dbReference type="OrthoDB" id="2121319at2759"/>
<feature type="region of interest" description="Disordered" evidence="2">
    <location>
        <begin position="361"/>
        <end position="470"/>
    </location>
</feature>
<evidence type="ECO:0000256" key="2">
    <source>
        <dbReference type="SAM" id="MobiDB-lite"/>
    </source>
</evidence>
<feature type="region of interest" description="Disordered" evidence="2">
    <location>
        <begin position="512"/>
        <end position="653"/>
    </location>
</feature>
<organism evidence="3 4">
    <name type="scientific">Ceraceosorus guamensis</name>
    <dbReference type="NCBI Taxonomy" id="1522189"/>
    <lineage>
        <taxon>Eukaryota</taxon>
        <taxon>Fungi</taxon>
        <taxon>Dikarya</taxon>
        <taxon>Basidiomycota</taxon>
        <taxon>Ustilaginomycotina</taxon>
        <taxon>Exobasidiomycetes</taxon>
        <taxon>Ceraceosorales</taxon>
        <taxon>Ceraceosoraceae</taxon>
        <taxon>Ceraceosorus</taxon>
    </lineage>
</organism>
<feature type="compositionally biased region" description="Polar residues" evidence="2">
    <location>
        <begin position="376"/>
        <end position="391"/>
    </location>
</feature>
<gene>
    <name evidence="3" type="ORF">IE81DRAFT_321421</name>
</gene>
<dbReference type="AlphaFoldDB" id="A0A316W3A2"/>
<feature type="compositionally biased region" description="Basic and acidic residues" evidence="2">
    <location>
        <begin position="440"/>
        <end position="459"/>
    </location>
</feature>
<evidence type="ECO:0000256" key="1">
    <source>
        <dbReference type="SAM" id="Coils"/>
    </source>
</evidence>
<dbReference type="EMBL" id="KZ819362">
    <property type="protein sequence ID" value="PWN44270.1"/>
    <property type="molecule type" value="Genomic_DNA"/>
</dbReference>
<name>A0A316W3A2_9BASI</name>
<keyword evidence="1" id="KW-0175">Coiled coil</keyword>
<evidence type="ECO:0000313" key="3">
    <source>
        <dbReference type="EMBL" id="PWN44270.1"/>
    </source>
</evidence>
<feature type="compositionally biased region" description="Acidic residues" evidence="2">
    <location>
        <begin position="365"/>
        <end position="375"/>
    </location>
</feature>
<dbReference type="GeneID" id="37035203"/>
<feature type="region of interest" description="Disordered" evidence="2">
    <location>
        <begin position="1"/>
        <end position="50"/>
    </location>
</feature>
<proteinExistence type="predicted"/>
<dbReference type="InParanoid" id="A0A316W3A2"/>
<dbReference type="RefSeq" id="XP_025371430.1">
    <property type="nucleotide sequence ID" value="XM_025513333.1"/>
</dbReference>
<feature type="compositionally biased region" description="Polar residues" evidence="2">
    <location>
        <begin position="585"/>
        <end position="596"/>
    </location>
</feature>
<reference evidence="3 4" key="1">
    <citation type="journal article" date="2018" name="Mol. Biol. Evol.">
        <title>Broad Genomic Sampling Reveals a Smut Pathogenic Ancestry of the Fungal Clade Ustilaginomycotina.</title>
        <authorList>
            <person name="Kijpornyongpan T."/>
            <person name="Mondo S.J."/>
            <person name="Barry K."/>
            <person name="Sandor L."/>
            <person name="Lee J."/>
            <person name="Lipzen A."/>
            <person name="Pangilinan J."/>
            <person name="LaButti K."/>
            <person name="Hainaut M."/>
            <person name="Henrissat B."/>
            <person name="Grigoriev I.V."/>
            <person name="Spatafora J.W."/>
            <person name="Aime M.C."/>
        </authorList>
    </citation>
    <scope>NUCLEOTIDE SEQUENCE [LARGE SCALE GENOMIC DNA]</scope>
    <source>
        <strain evidence="3 4">MCA 4658</strain>
    </source>
</reference>
<feature type="coiled-coil region" evidence="1">
    <location>
        <begin position="279"/>
        <end position="327"/>
    </location>
</feature>
<feature type="compositionally biased region" description="Low complexity" evidence="2">
    <location>
        <begin position="533"/>
        <end position="555"/>
    </location>
</feature>
<feature type="coiled-coil region" evidence="1">
    <location>
        <begin position="155"/>
        <end position="249"/>
    </location>
</feature>
<accession>A0A316W3A2</accession>
<feature type="region of interest" description="Disordered" evidence="2">
    <location>
        <begin position="249"/>
        <end position="269"/>
    </location>
</feature>
<dbReference type="STRING" id="1522189.A0A316W3A2"/>
<dbReference type="PANTHER" id="PTHR38120">
    <property type="entry name" value="EXPRESSED PROTEIN"/>
    <property type="match status" value="1"/>
</dbReference>
<sequence length="715" mass="77212">MELGNSKPHARPLPPGARRRGAERTIASATGSPLPNSPALPSVSETGTGDDYVAAKQLSGSKSRQQVGQEISIEDMEAALRGVSREELVLALKRSKEYMDALDAKCEAQQLTIEEQHASIDALSSSVSLAEAESSSLQGAVNAREERIDELLAGQDRTEEELDQLHAMVARLSKQVQEAEKLRNDAERRYTEQVTTSDKEREFFADTENLLSQQKANTASANERLMSANAELLRENEVLQARIAQSKSNTLAPMDLESEASPPSKPNPEVTLAASKRALADEKATSASLRQERDTLQKSYNGLVDTLKTVQQELGDIREAYSALRKESLGYLDMLEEKTLSGALITESRVLNRAYGDMSISDGSIDSEDEGEDTQGDTSVATTQISENTNGDVEDVPPPRKPRRFVSKRSSALPDSPGAQRSIHAPTTLENELAEVDEAADQRESKRRELKERRDREGAGESMPTAVPDLQREVKELRDANKALTLYVSRIIDRIVTRAQGFEDVLAIDDSSQARGTSSRLRGQRSRPLLAVSPPRSAGASSSPSQAQKAQAAADKAAEEAKKARRASGGLLGFGRLASDPDVSPNKQTVGVGSSRPTPPAKNRRSASIDWKSWLPGAGTAPDPREAQLRPLTLSPAMTSTSRVVSSETEEGREKLRAHFEMQGLSPMEIRAALGDGSASVPSSTPLAEKRASVGTFLSRVMPFAQPGPPPPATP</sequence>
<evidence type="ECO:0000313" key="4">
    <source>
        <dbReference type="Proteomes" id="UP000245783"/>
    </source>
</evidence>